<evidence type="ECO:0000313" key="1">
    <source>
        <dbReference type="EMBL" id="TFK72318.1"/>
    </source>
</evidence>
<dbReference type="Proteomes" id="UP000308600">
    <property type="component" value="Unassembled WGS sequence"/>
</dbReference>
<sequence>MAPGDIHHTLDQVLNQITTANSIAALSVTLRNNLPRETRDAILASSLSGGQDPLSVLDMRVNTLGVLYIMSARLSLPGAHPPPHQLILEFCERFIPEQARFAPERMTLLARGIARYAEQSDRAAWAIAPLSNLVQRYPPHLSYLTSIHAVFLLTCVSTWHFTEALPILSVPITEIDTSLSDLNYNDNLLYHYSGGIALAALKRWSEAEEFFEICFTSPGTVPSAIQLEALKKWKLVQLISKGTASNPPKYTHPHLPRLFKNTHYHAFASAYPHNAELLRTIFEKEKPYFHGEKNLGLIQQALDRAPRWALKKLTATYLTLGLADIGKAVKIESEEEVRELILSMIESKDISAKISADGAVTFYDPPPQFTKDQVDQVLRDVQDQAGALQVLDLEMGRSKEFLNKAVRNREDFSGGGEEEIYGLLGGGAVWEDPAMFS</sequence>
<organism evidence="1 2">
    <name type="scientific">Pluteus cervinus</name>
    <dbReference type="NCBI Taxonomy" id="181527"/>
    <lineage>
        <taxon>Eukaryota</taxon>
        <taxon>Fungi</taxon>
        <taxon>Dikarya</taxon>
        <taxon>Basidiomycota</taxon>
        <taxon>Agaricomycotina</taxon>
        <taxon>Agaricomycetes</taxon>
        <taxon>Agaricomycetidae</taxon>
        <taxon>Agaricales</taxon>
        <taxon>Pluteineae</taxon>
        <taxon>Pluteaceae</taxon>
        <taxon>Pluteus</taxon>
    </lineage>
</organism>
<dbReference type="EMBL" id="ML208286">
    <property type="protein sequence ID" value="TFK72318.1"/>
    <property type="molecule type" value="Genomic_DNA"/>
</dbReference>
<proteinExistence type="predicted"/>
<name>A0ACD3B2U9_9AGAR</name>
<keyword evidence="2" id="KW-1185">Reference proteome</keyword>
<protein>
    <submittedName>
        <fullName evidence="1">Uncharacterized protein</fullName>
    </submittedName>
</protein>
<accession>A0ACD3B2U9</accession>
<evidence type="ECO:0000313" key="2">
    <source>
        <dbReference type="Proteomes" id="UP000308600"/>
    </source>
</evidence>
<reference evidence="1 2" key="1">
    <citation type="journal article" date="2019" name="Nat. Ecol. Evol.">
        <title>Megaphylogeny resolves global patterns of mushroom evolution.</title>
        <authorList>
            <person name="Varga T."/>
            <person name="Krizsan K."/>
            <person name="Foldi C."/>
            <person name="Dima B."/>
            <person name="Sanchez-Garcia M."/>
            <person name="Sanchez-Ramirez S."/>
            <person name="Szollosi G.J."/>
            <person name="Szarkandi J.G."/>
            <person name="Papp V."/>
            <person name="Albert L."/>
            <person name="Andreopoulos W."/>
            <person name="Angelini C."/>
            <person name="Antonin V."/>
            <person name="Barry K.W."/>
            <person name="Bougher N.L."/>
            <person name="Buchanan P."/>
            <person name="Buyck B."/>
            <person name="Bense V."/>
            <person name="Catcheside P."/>
            <person name="Chovatia M."/>
            <person name="Cooper J."/>
            <person name="Damon W."/>
            <person name="Desjardin D."/>
            <person name="Finy P."/>
            <person name="Geml J."/>
            <person name="Haridas S."/>
            <person name="Hughes K."/>
            <person name="Justo A."/>
            <person name="Karasinski D."/>
            <person name="Kautmanova I."/>
            <person name="Kiss B."/>
            <person name="Kocsube S."/>
            <person name="Kotiranta H."/>
            <person name="LaButti K.M."/>
            <person name="Lechner B.E."/>
            <person name="Liimatainen K."/>
            <person name="Lipzen A."/>
            <person name="Lukacs Z."/>
            <person name="Mihaltcheva S."/>
            <person name="Morgado L.N."/>
            <person name="Niskanen T."/>
            <person name="Noordeloos M.E."/>
            <person name="Ohm R.A."/>
            <person name="Ortiz-Santana B."/>
            <person name="Ovrebo C."/>
            <person name="Racz N."/>
            <person name="Riley R."/>
            <person name="Savchenko A."/>
            <person name="Shiryaev A."/>
            <person name="Soop K."/>
            <person name="Spirin V."/>
            <person name="Szebenyi C."/>
            <person name="Tomsovsky M."/>
            <person name="Tulloss R.E."/>
            <person name="Uehling J."/>
            <person name="Grigoriev I.V."/>
            <person name="Vagvolgyi C."/>
            <person name="Papp T."/>
            <person name="Martin F.M."/>
            <person name="Miettinen O."/>
            <person name="Hibbett D.S."/>
            <person name="Nagy L.G."/>
        </authorList>
    </citation>
    <scope>NUCLEOTIDE SEQUENCE [LARGE SCALE GENOMIC DNA]</scope>
    <source>
        <strain evidence="1 2">NL-1719</strain>
    </source>
</reference>
<gene>
    <name evidence="1" type="ORF">BDN72DRAFT_792512</name>
</gene>